<sequence>MDALNKSNAFHETTETLKEQNKMLTQNADVAFISTKSPLVDLFYELKGEFIRENAEKQFAEAWKASPLTTLKIIFNARSIHLGKSEKFSVYNALGWLYEHHPQTLIANLQWLVRPVIEKKPAKPEKDQVKSTKEEDDDDMVMLDEDGEEISDPAAFDVKDGGSHGYWKDLPNIIALASKDMLAWNSSPRALFNVDVRKAKRASKDVWDHDSATKLRVEKRDKTHETAVAKLLADNKYRLLYVTVARLFADQLRLDLNRLKSGDKEQIRKISLAAKWAPSFRGLHDKNTFIVSSIAEILYPHAEVCPDVPTADRETYLKHAREAYRKGTLSPLRKHLDIVERDISAKTYSNIKYDRVPSVAMDRYTELFAKKDNERFATYLEKVVEGTAQISGAILLPGTLVAKARGNAKNSDLKGAVTAKVLDGQWESIVKRIREAGTLQSSIAVCDVSGSMRYPTFLDKTQPMDHAVGLSLLLAEVTAPPFGGSFITFSQSPQVMKAGGPDDKKKFCEKVAYICNSDWGQNTNFVKVFEDLILPIAVENKIPQEDMIKQVFVFSDMQFDGAQMSDARWSTSFERIKKKYEDAGYELPTLVFWNLAESSGFWDSSDSEAEAEQSNDPKPVTADEPGTALVSGYSQGMLKVFLDGGGFEGEDDEIVEEVVKGEDGEDVVTVKKVKPKLDPLKVVKKAVSHKAYSMLRVVD</sequence>
<accession>A0A6G1G877</accession>
<dbReference type="AlphaFoldDB" id="A0A6G1G877"/>
<evidence type="ECO:0000259" key="3">
    <source>
        <dbReference type="Pfam" id="PF25043"/>
    </source>
</evidence>
<evidence type="ECO:0000313" key="6">
    <source>
        <dbReference type="RefSeq" id="XP_033535898.1"/>
    </source>
</evidence>
<dbReference type="PANTHER" id="PTHR31373:SF27">
    <property type="entry name" value="TROVE DOMAIN-CONTAINING PROTEIN"/>
    <property type="match status" value="1"/>
</dbReference>
<evidence type="ECO:0000256" key="1">
    <source>
        <dbReference type="SAM" id="MobiDB-lite"/>
    </source>
</evidence>
<evidence type="ECO:0000313" key="4">
    <source>
        <dbReference type="EMBL" id="KAF1814267.1"/>
    </source>
</evidence>
<feature type="region of interest" description="Disordered" evidence="1">
    <location>
        <begin position="604"/>
        <end position="625"/>
    </location>
</feature>
<dbReference type="GeneID" id="54416772"/>
<reference evidence="6" key="2">
    <citation type="submission" date="2020-04" db="EMBL/GenBank/DDBJ databases">
        <authorList>
            <consortium name="NCBI Genome Project"/>
        </authorList>
    </citation>
    <scope>NUCLEOTIDE SEQUENCE</scope>
    <source>
        <strain evidence="6">CBS 781.70</strain>
    </source>
</reference>
<dbReference type="InterPro" id="IPR056690">
    <property type="entry name" value="DUF7788"/>
</dbReference>
<name>A0A6G1G877_9PEZI</name>
<dbReference type="PANTHER" id="PTHR31373">
    <property type="entry name" value="OS06G0652100 PROTEIN"/>
    <property type="match status" value="1"/>
</dbReference>
<dbReference type="PIRSF" id="PIRSF015417">
    <property type="entry name" value="T31B5_30_vWA"/>
    <property type="match status" value="1"/>
</dbReference>
<evidence type="ECO:0000313" key="5">
    <source>
        <dbReference type="Proteomes" id="UP000504638"/>
    </source>
</evidence>
<protein>
    <submittedName>
        <fullName evidence="4 6">Uncharacterized protein</fullName>
    </submittedName>
</protein>
<feature type="domain" description="DUF2828" evidence="2">
    <location>
        <begin position="25"/>
        <end position="439"/>
    </location>
</feature>
<dbReference type="Proteomes" id="UP000504638">
    <property type="component" value="Unplaced"/>
</dbReference>
<reference evidence="4 6" key="1">
    <citation type="submission" date="2020-01" db="EMBL/GenBank/DDBJ databases">
        <authorList>
            <consortium name="DOE Joint Genome Institute"/>
            <person name="Haridas S."/>
            <person name="Albert R."/>
            <person name="Binder M."/>
            <person name="Bloem J."/>
            <person name="Labutti K."/>
            <person name="Salamov A."/>
            <person name="Andreopoulos B."/>
            <person name="Baker S.E."/>
            <person name="Barry K."/>
            <person name="Bills G."/>
            <person name="Bluhm B.H."/>
            <person name="Cannon C."/>
            <person name="Castanera R."/>
            <person name="Culley D.E."/>
            <person name="Daum C."/>
            <person name="Ezra D."/>
            <person name="Gonzalez J.B."/>
            <person name="Henrissat B."/>
            <person name="Kuo A."/>
            <person name="Liang C."/>
            <person name="Lipzen A."/>
            <person name="Lutzoni F."/>
            <person name="Magnuson J."/>
            <person name="Mondo S."/>
            <person name="Nolan M."/>
            <person name="Ohm R."/>
            <person name="Pangilinan J."/>
            <person name="Park H.-J."/>
            <person name="Ramirez L."/>
            <person name="Alfaro M."/>
            <person name="Sun H."/>
            <person name="Tritt A."/>
            <person name="Yoshinaga Y."/>
            <person name="Zwiers L.-H."/>
            <person name="Turgeon B.G."/>
            <person name="Goodwin S.B."/>
            <person name="Spatafora J.W."/>
            <person name="Crous P.W."/>
            <person name="Grigoriev I.V."/>
        </authorList>
    </citation>
    <scope>NUCLEOTIDE SEQUENCE</scope>
    <source>
        <strain evidence="4 6">CBS 781.70</strain>
    </source>
</reference>
<proteinExistence type="predicted"/>
<dbReference type="InterPro" id="IPR058580">
    <property type="entry name" value="DUF2828"/>
</dbReference>
<feature type="domain" description="DUF7788" evidence="3">
    <location>
        <begin position="441"/>
        <end position="687"/>
    </location>
</feature>
<dbReference type="InterPro" id="IPR011205">
    <property type="entry name" value="UCP015417_vWA"/>
</dbReference>
<organism evidence="4">
    <name type="scientific">Eremomyces bilateralis CBS 781.70</name>
    <dbReference type="NCBI Taxonomy" id="1392243"/>
    <lineage>
        <taxon>Eukaryota</taxon>
        <taxon>Fungi</taxon>
        <taxon>Dikarya</taxon>
        <taxon>Ascomycota</taxon>
        <taxon>Pezizomycotina</taxon>
        <taxon>Dothideomycetes</taxon>
        <taxon>Dothideomycetes incertae sedis</taxon>
        <taxon>Eremomycetales</taxon>
        <taxon>Eremomycetaceae</taxon>
        <taxon>Eremomyces</taxon>
    </lineage>
</organism>
<dbReference type="Pfam" id="PF25043">
    <property type="entry name" value="DUF7788"/>
    <property type="match status" value="1"/>
</dbReference>
<evidence type="ECO:0000259" key="2">
    <source>
        <dbReference type="Pfam" id="PF11443"/>
    </source>
</evidence>
<dbReference type="OrthoDB" id="1149618at2759"/>
<reference evidence="6" key="3">
    <citation type="submission" date="2025-04" db="UniProtKB">
        <authorList>
            <consortium name="RefSeq"/>
        </authorList>
    </citation>
    <scope>IDENTIFICATION</scope>
    <source>
        <strain evidence="6">CBS 781.70</strain>
    </source>
</reference>
<dbReference type="RefSeq" id="XP_033535898.1">
    <property type="nucleotide sequence ID" value="XM_033676202.1"/>
</dbReference>
<dbReference type="Pfam" id="PF11443">
    <property type="entry name" value="DUF2828"/>
    <property type="match status" value="1"/>
</dbReference>
<keyword evidence="5" id="KW-1185">Reference proteome</keyword>
<gene>
    <name evidence="4 6" type="ORF">P152DRAFT_393471</name>
</gene>
<dbReference type="EMBL" id="ML975153">
    <property type="protein sequence ID" value="KAF1814267.1"/>
    <property type="molecule type" value="Genomic_DNA"/>
</dbReference>